<evidence type="ECO:0000256" key="6">
    <source>
        <dbReference type="ARBA" id="ARBA00022776"/>
    </source>
</evidence>
<reference evidence="15 16" key="1">
    <citation type="journal article" date="2008" name="Nature">
        <title>Genome analysis of the platypus reveals unique signatures of evolution.</title>
        <authorList>
            <person name="Warren W.C."/>
            <person name="Hillier L.W."/>
            <person name="Marshall Graves J.A."/>
            <person name="Birney E."/>
            <person name="Ponting C.P."/>
            <person name="Grutzner F."/>
            <person name="Belov K."/>
            <person name="Miller W."/>
            <person name="Clarke L."/>
            <person name="Chinwalla A.T."/>
            <person name="Yang S.P."/>
            <person name="Heger A."/>
            <person name="Locke D.P."/>
            <person name="Miethke P."/>
            <person name="Waters P.D."/>
            <person name="Veyrunes F."/>
            <person name="Fulton L."/>
            <person name="Fulton B."/>
            <person name="Graves T."/>
            <person name="Wallis J."/>
            <person name="Puente X.S."/>
            <person name="Lopez-Otin C."/>
            <person name="Ordonez G.R."/>
            <person name="Eichler E.E."/>
            <person name="Chen L."/>
            <person name="Cheng Z."/>
            <person name="Deakin J.E."/>
            <person name="Alsop A."/>
            <person name="Thompson K."/>
            <person name="Kirby P."/>
            <person name="Papenfuss A.T."/>
            <person name="Wakefield M.J."/>
            <person name="Olender T."/>
            <person name="Lancet D."/>
            <person name="Huttley G.A."/>
            <person name="Smit A.F."/>
            <person name="Pask A."/>
            <person name="Temple-Smith P."/>
            <person name="Batzer M.A."/>
            <person name="Walker J.A."/>
            <person name="Konkel M.K."/>
            <person name="Harris R.S."/>
            <person name="Whittington C.M."/>
            <person name="Wong E.S."/>
            <person name="Gemmell N.J."/>
            <person name="Buschiazzo E."/>
            <person name="Vargas Jentzsch I.M."/>
            <person name="Merkel A."/>
            <person name="Schmitz J."/>
            <person name="Zemann A."/>
            <person name="Churakov G."/>
            <person name="Kriegs J.O."/>
            <person name="Brosius J."/>
            <person name="Murchison E.P."/>
            <person name="Sachidanandam R."/>
            <person name="Smith C."/>
            <person name="Hannon G.J."/>
            <person name="Tsend-Ayush E."/>
            <person name="McMillan D."/>
            <person name="Attenborough R."/>
            <person name="Rens W."/>
            <person name="Ferguson-Smith M."/>
            <person name="Lefevre C.M."/>
            <person name="Sharp J.A."/>
            <person name="Nicholas K.R."/>
            <person name="Ray D.A."/>
            <person name="Kube M."/>
            <person name="Reinhardt R."/>
            <person name="Pringle T.H."/>
            <person name="Taylor J."/>
            <person name="Jones R.C."/>
            <person name="Nixon B."/>
            <person name="Dacheux J.L."/>
            <person name="Niwa H."/>
            <person name="Sekita Y."/>
            <person name="Huang X."/>
            <person name="Stark A."/>
            <person name="Kheradpour P."/>
            <person name="Kellis M."/>
            <person name="Flicek P."/>
            <person name="Chen Y."/>
            <person name="Webber C."/>
            <person name="Hardison R."/>
            <person name="Nelson J."/>
            <person name="Hallsworth-Pepin K."/>
            <person name="Delehaunty K."/>
            <person name="Markovic C."/>
            <person name="Minx P."/>
            <person name="Feng Y."/>
            <person name="Kremitzki C."/>
            <person name="Mitreva M."/>
            <person name="Glasscock J."/>
            <person name="Wylie T."/>
            <person name="Wohldmann P."/>
            <person name="Thiru P."/>
            <person name="Nhan M.N."/>
            <person name="Pohl C.S."/>
            <person name="Smith S.M."/>
            <person name="Hou S."/>
            <person name="Nefedov M."/>
            <person name="de Jong P.J."/>
            <person name="Renfree M.B."/>
            <person name="Mardis E.R."/>
            <person name="Wilson R.K."/>
        </authorList>
    </citation>
    <scope>NUCLEOTIDE SEQUENCE [LARGE SCALE GENOMIC DNA]</scope>
    <source>
        <strain evidence="15 16">Glennie</strain>
    </source>
</reference>
<dbReference type="FunCoup" id="A0A6I8PI74">
    <property type="interactions" value="2515"/>
</dbReference>
<evidence type="ECO:0000256" key="10">
    <source>
        <dbReference type="ARBA" id="ARBA00023242"/>
    </source>
</evidence>
<keyword evidence="9" id="KW-0206">Cytoskeleton</keyword>
<dbReference type="GO" id="GO:0070552">
    <property type="term" value="C:BRISC complex"/>
    <property type="evidence" value="ECO:0007669"/>
    <property type="project" value="Ensembl"/>
</dbReference>
<feature type="compositionally biased region" description="Basic and acidic residues" evidence="13">
    <location>
        <begin position="457"/>
        <end position="470"/>
    </location>
</feature>
<keyword evidence="3" id="KW-0963">Cytoplasm</keyword>
<dbReference type="GeneTree" id="ENSGT00530000063424"/>
<dbReference type="GO" id="GO:0036449">
    <property type="term" value="C:microtubule minus-end"/>
    <property type="evidence" value="ECO:0007669"/>
    <property type="project" value="Ensembl"/>
</dbReference>
<keyword evidence="10" id="KW-0539">Nucleus</keyword>
<dbReference type="CDD" id="cd23524">
    <property type="entry name" value="Abraxas_2"/>
    <property type="match status" value="1"/>
</dbReference>
<evidence type="ECO:0000256" key="2">
    <source>
        <dbReference type="ARBA" id="ARBA00004647"/>
    </source>
</evidence>
<dbReference type="GO" id="GO:0036064">
    <property type="term" value="C:ciliary basal body"/>
    <property type="evidence" value="ECO:0007669"/>
    <property type="project" value="Ensembl"/>
</dbReference>
<evidence type="ECO:0000256" key="3">
    <source>
        <dbReference type="ARBA" id="ARBA00022490"/>
    </source>
</evidence>
<dbReference type="PROSITE" id="PS50249">
    <property type="entry name" value="MPN"/>
    <property type="match status" value="1"/>
</dbReference>
<accession>A0A6I8PI74</accession>
<dbReference type="PANTHER" id="PTHR31728:SF1">
    <property type="entry name" value="BRISC COMPLEX SUBUNIT ABRAXAS 2"/>
    <property type="match status" value="1"/>
</dbReference>
<dbReference type="GO" id="GO:0070536">
    <property type="term" value="P:protein K63-linked deubiquitination"/>
    <property type="evidence" value="ECO:0007669"/>
    <property type="project" value="Ensembl"/>
</dbReference>
<reference evidence="15" key="2">
    <citation type="submission" date="2025-08" db="UniProtKB">
        <authorList>
            <consortium name="Ensembl"/>
        </authorList>
    </citation>
    <scope>IDENTIFICATION</scope>
    <source>
        <strain evidence="15">Glennie</strain>
    </source>
</reference>
<feature type="compositionally biased region" description="Pro residues" evidence="13">
    <location>
        <begin position="365"/>
        <end position="382"/>
    </location>
</feature>
<dbReference type="GO" id="GO:0031593">
    <property type="term" value="F:polyubiquitin modification-dependent protein binding"/>
    <property type="evidence" value="ECO:0000318"/>
    <property type="project" value="GO_Central"/>
</dbReference>
<dbReference type="OMA" id="NYYGIRM"/>
<evidence type="ECO:0000256" key="4">
    <source>
        <dbReference type="ARBA" id="ARBA00022618"/>
    </source>
</evidence>
<feature type="compositionally biased region" description="Polar residues" evidence="13">
    <location>
        <begin position="443"/>
        <end position="456"/>
    </location>
</feature>
<evidence type="ECO:0000259" key="14">
    <source>
        <dbReference type="PROSITE" id="PS50249"/>
    </source>
</evidence>
<dbReference type="AlphaFoldDB" id="A0A6I8PI74"/>
<keyword evidence="8" id="KW-0175">Coiled coil</keyword>
<comment type="similarity">
    <text evidence="12">Belongs to the FAM175 family. Abro1 subfamily.</text>
</comment>
<keyword evidence="6" id="KW-0498">Mitosis</keyword>
<dbReference type="Ensembl" id="ENSOANT00000069234.1">
    <property type="protein sequence ID" value="ENSOANP00000051619.1"/>
    <property type="gene ID" value="ENSOANG00000042653.1"/>
</dbReference>
<gene>
    <name evidence="15" type="primary">ABRAXAS2</name>
</gene>
<proteinExistence type="inferred from homology"/>
<name>A0A6I8PI74_ORNAN</name>
<dbReference type="PRINTS" id="PR02051">
    <property type="entry name" value="PROTEINF175"/>
</dbReference>
<comment type="subcellular location">
    <subcellularLocation>
        <location evidence="2">Cytoplasm</location>
        <location evidence="2">Cytoskeleton</location>
        <location evidence="2">Spindle pole</location>
    </subcellularLocation>
    <subcellularLocation>
        <location evidence="1">Nucleus</location>
    </subcellularLocation>
</comment>
<keyword evidence="4" id="KW-0132">Cell division</keyword>
<evidence type="ECO:0000256" key="8">
    <source>
        <dbReference type="ARBA" id="ARBA00023054"/>
    </source>
</evidence>
<dbReference type="InParanoid" id="A0A6I8PI74"/>
<evidence type="ECO:0000256" key="1">
    <source>
        <dbReference type="ARBA" id="ARBA00004123"/>
    </source>
</evidence>
<feature type="region of interest" description="Disordered" evidence="13">
    <location>
        <begin position="215"/>
        <end position="242"/>
    </location>
</feature>
<dbReference type="GO" id="GO:0008608">
    <property type="term" value="P:attachment of spindle microtubules to kinetochore"/>
    <property type="evidence" value="ECO:0000318"/>
    <property type="project" value="GO_Central"/>
</dbReference>
<evidence type="ECO:0000256" key="11">
    <source>
        <dbReference type="ARBA" id="ARBA00023306"/>
    </source>
</evidence>
<evidence type="ECO:0000313" key="15">
    <source>
        <dbReference type="Ensembl" id="ENSOANP00000051619.1"/>
    </source>
</evidence>
<dbReference type="Bgee" id="ENSOANG00000042653">
    <property type="expression patterns" value="Expressed in ovary and 8 other cell types or tissues"/>
</dbReference>
<dbReference type="GO" id="GO:0051301">
    <property type="term" value="P:cell division"/>
    <property type="evidence" value="ECO:0007669"/>
    <property type="project" value="UniProtKB-KW"/>
</dbReference>
<dbReference type="GO" id="GO:0005829">
    <property type="term" value="C:cytosol"/>
    <property type="evidence" value="ECO:0007669"/>
    <property type="project" value="Ensembl"/>
</dbReference>
<evidence type="ECO:0000256" key="12">
    <source>
        <dbReference type="ARBA" id="ARBA00035115"/>
    </source>
</evidence>
<evidence type="ECO:0000256" key="9">
    <source>
        <dbReference type="ARBA" id="ARBA00023212"/>
    </source>
</evidence>
<feature type="region of interest" description="Disordered" evidence="13">
    <location>
        <begin position="304"/>
        <end position="480"/>
    </location>
</feature>
<dbReference type="Proteomes" id="UP000002279">
    <property type="component" value="Chromosome 3"/>
</dbReference>
<dbReference type="PANTHER" id="PTHR31728">
    <property type="entry name" value="ABRAXAS FAMILY MEMBER"/>
    <property type="match status" value="1"/>
</dbReference>
<dbReference type="GO" id="GO:0008017">
    <property type="term" value="F:microtubule binding"/>
    <property type="evidence" value="ECO:0000318"/>
    <property type="project" value="GO_Central"/>
</dbReference>
<sequence>MAASISGYTFSAVCYHSANSNADHEGFLLGEVRQEETFSISDSQISNTEFLQVIEIHNHEPCSRLFSFYDYAGKVNEESLDRILKDRRKSVIGWYRFRRNTQQQMSYREQIVHRQLTHLLGVPDLVFLLFSFISTVNNSTHALEHVLFRPNRRYNQRVSLAIPNLGNTSQQEYKASSVPNTSQTYAKVIKEHGWRFKSRSVPLGAFLNHAPPRRLRHSKTSSFAARRPRSRSSSDREPLPPFITGTDFFDKDGVMKDIRAIYQVYNALQEKVQAVCVDVEKSERVVESFQADVNKLKRRIVQRKSEKEQEMRVQRAPLTRPAESPGPAFGRSAAESPGPAFRRPAAPFSGFAGDGGSRGDADASGPPPPPLPPPPPPPPPPYSDFHLTGPESLLSASLPEGNVFMPRPQAVGSSNYGSTGAGARPAGDAPAPPTAECRDGDSETSLQRPESSGSESSRAKEPRAGTRSDGDPGGPPRAQV</sequence>
<evidence type="ECO:0000313" key="16">
    <source>
        <dbReference type="Proteomes" id="UP000002279"/>
    </source>
</evidence>
<dbReference type="GO" id="GO:0030496">
    <property type="term" value="C:midbody"/>
    <property type="evidence" value="ECO:0007669"/>
    <property type="project" value="Ensembl"/>
</dbReference>
<dbReference type="GO" id="GO:0002931">
    <property type="term" value="P:response to ischemia"/>
    <property type="evidence" value="ECO:0007669"/>
    <property type="project" value="Ensembl"/>
</dbReference>
<dbReference type="GO" id="GO:0031616">
    <property type="term" value="C:spindle pole centrosome"/>
    <property type="evidence" value="ECO:0007669"/>
    <property type="project" value="Ensembl"/>
</dbReference>
<organism evidence="15 16">
    <name type="scientific">Ornithorhynchus anatinus</name>
    <name type="common">Duckbill platypus</name>
    <dbReference type="NCBI Taxonomy" id="9258"/>
    <lineage>
        <taxon>Eukaryota</taxon>
        <taxon>Metazoa</taxon>
        <taxon>Chordata</taxon>
        <taxon>Craniata</taxon>
        <taxon>Vertebrata</taxon>
        <taxon>Euteleostomi</taxon>
        <taxon>Mammalia</taxon>
        <taxon>Monotremata</taxon>
        <taxon>Ornithorhynchidae</taxon>
        <taxon>Ornithorhynchus</taxon>
    </lineage>
</organism>
<dbReference type="PRINTS" id="PR02053">
    <property type="entry name" value="BRISCABRO1"/>
</dbReference>
<evidence type="ECO:0000256" key="13">
    <source>
        <dbReference type="SAM" id="MobiDB-lite"/>
    </source>
</evidence>
<keyword evidence="5" id="KW-0493">Microtubule</keyword>
<reference evidence="15" key="3">
    <citation type="submission" date="2025-09" db="UniProtKB">
        <authorList>
            <consortium name="Ensembl"/>
        </authorList>
    </citation>
    <scope>IDENTIFICATION</scope>
    <source>
        <strain evidence="15">Glennie</strain>
    </source>
</reference>
<protein>
    <submittedName>
        <fullName evidence="15">Abraxas 2, BRISC complex subunit</fullName>
    </submittedName>
</protein>
<keyword evidence="16" id="KW-1185">Reference proteome</keyword>
<dbReference type="Pfam" id="PF21125">
    <property type="entry name" value="MPN_2A_DUB_like"/>
    <property type="match status" value="1"/>
</dbReference>
<feature type="domain" description="MPN" evidence="14">
    <location>
        <begin position="2"/>
        <end position="149"/>
    </location>
</feature>
<feature type="compositionally biased region" description="Low complexity" evidence="13">
    <location>
        <begin position="336"/>
        <end position="351"/>
    </location>
</feature>
<dbReference type="InterPro" id="IPR023238">
    <property type="entry name" value="FAM175"/>
</dbReference>
<keyword evidence="11" id="KW-0131">Cell cycle</keyword>
<dbReference type="GO" id="GO:0005634">
    <property type="term" value="C:nucleus"/>
    <property type="evidence" value="ECO:0000318"/>
    <property type="project" value="GO_Central"/>
</dbReference>
<dbReference type="GO" id="GO:0090307">
    <property type="term" value="P:mitotic spindle assembly"/>
    <property type="evidence" value="ECO:0000318"/>
    <property type="project" value="GO_Central"/>
</dbReference>
<dbReference type="InterPro" id="IPR037518">
    <property type="entry name" value="MPN"/>
</dbReference>
<evidence type="ECO:0000256" key="5">
    <source>
        <dbReference type="ARBA" id="ARBA00022701"/>
    </source>
</evidence>
<dbReference type="InterPro" id="IPR023240">
    <property type="entry name" value="BRISC_Abraxas2"/>
</dbReference>
<feature type="compositionally biased region" description="Basic and acidic residues" evidence="13">
    <location>
        <begin position="304"/>
        <end position="313"/>
    </location>
</feature>
<evidence type="ECO:0000256" key="7">
    <source>
        <dbReference type="ARBA" id="ARBA00022786"/>
    </source>
</evidence>
<keyword evidence="7" id="KW-0833">Ubl conjugation pathway</keyword>